<dbReference type="InterPro" id="IPR051945">
    <property type="entry name" value="RRM_MRD1_RNA_proc_ribogen"/>
</dbReference>
<keyword evidence="4" id="KW-0539">Nucleus</keyword>
<dbReference type="PANTHER" id="PTHR48039">
    <property type="entry name" value="RNA-BINDING MOTIF PROTEIN 14B"/>
    <property type="match status" value="1"/>
</dbReference>
<feature type="compositionally biased region" description="Basic and acidic residues" evidence="5">
    <location>
        <begin position="86"/>
        <end position="97"/>
    </location>
</feature>
<dbReference type="Proteomes" id="UP000887566">
    <property type="component" value="Unplaced"/>
</dbReference>
<comment type="subcellular location">
    <subcellularLocation>
        <location evidence="1">Nucleus</location>
    </subcellularLocation>
</comment>
<dbReference type="WBParaSite" id="PSAMB.scaffold10189size4279.g33108.t1">
    <property type="protein sequence ID" value="PSAMB.scaffold10189size4279.g33108.t1"/>
    <property type="gene ID" value="PSAMB.scaffold10189size4279.g33108"/>
</dbReference>
<evidence type="ECO:0000256" key="3">
    <source>
        <dbReference type="ARBA" id="ARBA00022884"/>
    </source>
</evidence>
<dbReference type="InterPro" id="IPR012677">
    <property type="entry name" value="Nucleotide-bd_a/b_plait_sf"/>
</dbReference>
<proteinExistence type="predicted"/>
<feature type="compositionally biased region" description="Basic residues" evidence="5">
    <location>
        <begin position="155"/>
        <end position="168"/>
    </location>
</feature>
<evidence type="ECO:0000256" key="5">
    <source>
        <dbReference type="SAM" id="MobiDB-lite"/>
    </source>
</evidence>
<evidence type="ECO:0000259" key="6">
    <source>
        <dbReference type="Pfam" id="PF00076"/>
    </source>
</evidence>
<keyword evidence="7" id="KW-1185">Reference proteome</keyword>
<feature type="compositionally biased region" description="Basic residues" evidence="5">
    <location>
        <begin position="111"/>
        <end position="123"/>
    </location>
</feature>
<name>A0A914UHE8_9BILA</name>
<dbReference type="GO" id="GO:0003729">
    <property type="term" value="F:mRNA binding"/>
    <property type="evidence" value="ECO:0007669"/>
    <property type="project" value="TreeGrafter"/>
</dbReference>
<reference evidence="8" key="1">
    <citation type="submission" date="2022-11" db="UniProtKB">
        <authorList>
            <consortium name="WormBaseParasite"/>
        </authorList>
    </citation>
    <scope>IDENTIFICATION</scope>
</reference>
<protein>
    <submittedName>
        <fullName evidence="8">RRM domain-containing protein</fullName>
    </submittedName>
</protein>
<dbReference type="Gene3D" id="3.30.70.330">
    <property type="match status" value="1"/>
</dbReference>
<evidence type="ECO:0000313" key="7">
    <source>
        <dbReference type="Proteomes" id="UP000887566"/>
    </source>
</evidence>
<dbReference type="AlphaFoldDB" id="A0A914UHE8"/>
<dbReference type="GO" id="GO:0005730">
    <property type="term" value="C:nucleolus"/>
    <property type="evidence" value="ECO:0007669"/>
    <property type="project" value="TreeGrafter"/>
</dbReference>
<evidence type="ECO:0000256" key="1">
    <source>
        <dbReference type="ARBA" id="ARBA00004123"/>
    </source>
</evidence>
<dbReference type="PANTHER" id="PTHR48039:SF5">
    <property type="entry name" value="RNA-BINDING PROTEIN 28"/>
    <property type="match status" value="1"/>
</dbReference>
<feature type="compositionally biased region" description="Low complexity" evidence="5">
    <location>
        <begin position="127"/>
        <end position="141"/>
    </location>
</feature>
<keyword evidence="3" id="KW-0694">RNA-binding</keyword>
<feature type="domain" description="RRM" evidence="6">
    <location>
        <begin position="4"/>
        <end position="29"/>
    </location>
</feature>
<dbReference type="InterPro" id="IPR000504">
    <property type="entry name" value="RRM_dom"/>
</dbReference>
<accession>A0A914UHE8</accession>
<keyword evidence="2" id="KW-0677">Repeat</keyword>
<organism evidence="7 8">
    <name type="scientific">Plectus sambesii</name>
    <dbReference type="NCBI Taxonomy" id="2011161"/>
    <lineage>
        <taxon>Eukaryota</taxon>
        <taxon>Metazoa</taxon>
        <taxon>Ecdysozoa</taxon>
        <taxon>Nematoda</taxon>
        <taxon>Chromadorea</taxon>
        <taxon>Plectida</taxon>
        <taxon>Plectina</taxon>
        <taxon>Plectoidea</taxon>
        <taxon>Plectidae</taxon>
        <taxon>Plectus</taxon>
    </lineage>
</organism>
<feature type="region of interest" description="Disordered" evidence="5">
    <location>
        <begin position="57"/>
        <end position="174"/>
    </location>
</feature>
<evidence type="ECO:0000256" key="4">
    <source>
        <dbReference type="ARBA" id="ARBA00023242"/>
    </source>
</evidence>
<sequence length="174" mass="18883">EGEGKSRGFGFVAFSEHRHALACLQALNNNPQTFTDVKRPIVEFSIENMSALNIKRSRVEKSKQPMGAKRHTTATTAVGPIAAKRAKTDLDATKREIAAGGRKAFASHVGPKIRHRDKGKKAKRSDAPAPAGKKPKASASNKKSRKVVREEKAGRKSTSHAGSKRKMTKFLALS</sequence>
<dbReference type="InterPro" id="IPR035979">
    <property type="entry name" value="RBD_domain_sf"/>
</dbReference>
<dbReference type="SUPFAM" id="SSF54928">
    <property type="entry name" value="RNA-binding domain, RBD"/>
    <property type="match status" value="1"/>
</dbReference>
<evidence type="ECO:0000256" key="2">
    <source>
        <dbReference type="ARBA" id="ARBA00022737"/>
    </source>
</evidence>
<dbReference type="Pfam" id="PF00076">
    <property type="entry name" value="RRM_1"/>
    <property type="match status" value="1"/>
</dbReference>
<evidence type="ECO:0000313" key="8">
    <source>
        <dbReference type="WBParaSite" id="PSAMB.scaffold10189size4279.g33108.t1"/>
    </source>
</evidence>